<keyword evidence="2" id="KW-1185">Reference proteome</keyword>
<dbReference type="AlphaFoldDB" id="A0A557RJL8"/>
<protein>
    <submittedName>
        <fullName evidence="1">Uncharacterized protein</fullName>
    </submittedName>
</protein>
<name>A0A557RJL8_9GAMM</name>
<dbReference type="Proteomes" id="UP000316688">
    <property type="component" value="Unassembled WGS sequence"/>
</dbReference>
<evidence type="ECO:0000313" key="1">
    <source>
        <dbReference type="EMBL" id="TVO65347.1"/>
    </source>
</evidence>
<dbReference type="RefSeq" id="WP_144347600.1">
    <property type="nucleotide sequence ID" value="NZ_VMKP01000002.1"/>
</dbReference>
<proteinExistence type="predicted"/>
<organism evidence="1 2">
    <name type="scientific">Spiribacter aquaticus</name>
    <dbReference type="NCBI Taxonomy" id="1935996"/>
    <lineage>
        <taxon>Bacteria</taxon>
        <taxon>Pseudomonadati</taxon>
        <taxon>Pseudomonadota</taxon>
        <taxon>Gammaproteobacteria</taxon>
        <taxon>Chromatiales</taxon>
        <taxon>Ectothiorhodospiraceae</taxon>
        <taxon>Spiribacter</taxon>
    </lineage>
</organism>
<evidence type="ECO:0000313" key="2">
    <source>
        <dbReference type="Proteomes" id="UP000316688"/>
    </source>
</evidence>
<gene>
    <name evidence="1" type="ORF">FPL11_04485</name>
</gene>
<dbReference type="EMBL" id="VMKP01000002">
    <property type="protein sequence ID" value="TVO65347.1"/>
    <property type="molecule type" value="Genomic_DNA"/>
</dbReference>
<sequence>MPGMPSIERHAFKVDGFDYVLVLREAGQITLALTGGHIPGRGHLFDLYREYDPFEKWEDYVPRIELFDDIDTGVNAFRLMRAVQGRMNGWINRARPSYFVIAPNSTRKATVYNRATALLARRIRGYQCQQIDQRFYFFRLATGATGQAHGSNDAREAADA</sequence>
<accession>A0A557RJL8</accession>
<comment type="caution">
    <text evidence="1">The sequence shown here is derived from an EMBL/GenBank/DDBJ whole genome shotgun (WGS) entry which is preliminary data.</text>
</comment>
<reference evidence="1 2" key="1">
    <citation type="submission" date="2019-07" db="EMBL/GenBank/DDBJ databases">
        <title>Reclasification of Spiribacter aquaticus.</title>
        <authorList>
            <person name="Leon M.J."/>
            <person name="Sanchez-Porro C."/>
            <person name="Ventosa A."/>
        </authorList>
    </citation>
    <scope>NUCLEOTIDE SEQUENCE [LARGE SCALE GENOMIC DNA]</scope>
    <source>
        <strain evidence="1 2">SP30</strain>
    </source>
</reference>